<dbReference type="GO" id="GO:0003690">
    <property type="term" value="F:double-stranded DNA binding"/>
    <property type="evidence" value="ECO:0007669"/>
    <property type="project" value="TreeGrafter"/>
</dbReference>
<dbReference type="GO" id="GO:0042800">
    <property type="term" value="F:histone H3K4 methyltransferase activity"/>
    <property type="evidence" value="ECO:0007669"/>
    <property type="project" value="TreeGrafter"/>
</dbReference>
<sequence>MAPSSFAALLSRKSLRSIIFYEYRLGSSERAAARRINLLIGQGTVSHMTVHRWFQRFKSGNFSLEDEAHSGRPPTFDEGRLKKSIEKDPRQTTRCLAEEFKCHHSTIETHLHSLGFIRKYAVWIPHSLSPHQLRMSKPAEFYKRGIHKLPERWQRIVDNNGQYISD</sequence>
<evidence type="ECO:0000259" key="1">
    <source>
        <dbReference type="Pfam" id="PF17906"/>
    </source>
</evidence>
<dbReference type="InterPro" id="IPR036388">
    <property type="entry name" value="WH-like_DNA-bd_sf"/>
</dbReference>
<dbReference type="OrthoDB" id="6137736at2759"/>
<dbReference type="PANTHER" id="PTHR46060">
    <property type="entry name" value="MARINER MOS1 TRANSPOSASE-LIKE PROTEIN"/>
    <property type="match status" value="1"/>
</dbReference>
<gene>
    <name evidence="2" type="ORF">CGOC_LOCUS12800</name>
</gene>
<reference evidence="2 3" key="1">
    <citation type="submission" date="2018-11" db="EMBL/GenBank/DDBJ databases">
        <authorList>
            <consortium name="Pathogen Informatics"/>
        </authorList>
    </citation>
    <scope>NUCLEOTIDE SEQUENCE [LARGE SCALE GENOMIC DNA]</scope>
</reference>
<proteinExistence type="predicted"/>
<dbReference type="InterPro" id="IPR052709">
    <property type="entry name" value="Transposase-MT_Hybrid"/>
</dbReference>
<name>A0A3P7MYG9_CYLGO</name>
<organism evidence="2 3">
    <name type="scientific">Cylicostephanus goldi</name>
    <name type="common">Nematode worm</name>
    <dbReference type="NCBI Taxonomy" id="71465"/>
    <lineage>
        <taxon>Eukaryota</taxon>
        <taxon>Metazoa</taxon>
        <taxon>Ecdysozoa</taxon>
        <taxon>Nematoda</taxon>
        <taxon>Chromadorea</taxon>
        <taxon>Rhabditida</taxon>
        <taxon>Rhabditina</taxon>
        <taxon>Rhabditomorpha</taxon>
        <taxon>Strongyloidea</taxon>
        <taxon>Strongylidae</taxon>
        <taxon>Cylicostephanus</taxon>
    </lineage>
</organism>
<evidence type="ECO:0000313" key="2">
    <source>
        <dbReference type="EMBL" id="VDN34984.1"/>
    </source>
</evidence>
<dbReference type="GO" id="GO:0044774">
    <property type="term" value="P:mitotic DNA integrity checkpoint signaling"/>
    <property type="evidence" value="ECO:0007669"/>
    <property type="project" value="TreeGrafter"/>
</dbReference>
<dbReference type="GO" id="GO:0031297">
    <property type="term" value="P:replication fork processing"/>
    <property type="evidence" value="ECO:0007669"/>
    <property type="project" value="TreeGrafter"/>
</dbReference>
<dbReference type="Pfam" id="PF17906">
    <property type="entry name" value="HTH_48"/>
    <property type="match status" value="1"/>
</dbReference>
<protein>
    <recommendedName>
        <fullName evidence="1">Mos1 transposase HTH domain-containing protein</fullName>
    </recommendedName>
</protein>
<dbReference type="InterPro" id="IPR041426">
    <property type="entry name" value="Mos1_HTH"/>
</dbReference>
<evidence type="ECO:0000313" key="3">
    <source>
        <dbReference type="Proteomes" id="UP000271889"/>
    </source>
</evidence>
<dbReference type="GO" id="GO:0000793">
    <property type="term" value="C:condensed chromosome"/>
    <property type="evidence" value="ECO:0007669"/>
    <property type="project" value="TreeGrafter"/>
</dbReference>
<dbReference type="GO" id="GO:0046975">
    <property type="term" value="F:histone H3K36 methyltransferase activity"/>
    <property type="evidence" value="ECO:0007669"/>
    <property type="project" value="TreeGrafter"/>
</dbReference>
<dbReference type="EMBL" id="UYRV01125834">
    <property type="protein sequence ID" value="VDN34984.1"/>
    <property type="molecule type" value="Genomic_DNA"/>
</dbReference>
<dbReference type="Gene3D" id="1.10.10.1450">
    <property type="match status" value="1"/>
</dbReference>
<accession>A0A3P7MYG9</accession>
<keyword evidence="3" id="KW-1185">Reference proteome</keyword>
<dbReference type="GO" id="GO:0000014">
    <property type="term" value="F:single-stranded DNA endodeoxyribonuclease activity"/>
    <property type="evidence" value="ECO:0007669"/>
    <property type="project" value="TreeGrafter"/>
</dbReference>
<dbReference type="GO" id="GO:0035861">
    <property type="term" value="C:site of double-strand break"/>
    <property type="evidence" value="ECO:0007669"/>
    <property type="project" value="TreeGrafter"/>
</dbReference>
<dbReference type="AlphaFoldDB" id="A0A3P7MYG9"/>
<dbReference type="Gene3D" id="1.10.10.10">
    <property type="entry name" value="Winged helix-like DNA-binding domain superfamily/Winged helix DNA-binding domain"/>
    <property type="match status" value="1"/>
</dbReference>
<dbReference type="GO" id="GO:0044547">
    <property type="term" value="F:DNA topoisomerase binding"/>
    <property type="evidence" value="ECO:0007669"/>
    <property type="project" value="TreeGrafter"/>
</dbReference>
<dbReference type="GO" id="GO:0000729">
    <property type="term" value="P:DNA double-strand break processing"/>
    <property type="evidence" value="ECO:0007669"/>
    <property type="project" value="TreeGrafter"/>
</dbReference>
<dbReference type="GO" id="GO:0015074">
    <property type="term" value="P:DNA integration"/>
    <property type="evidence" value="ECO:0007669"/>
    <property type="project" value="TreeGrafter"/>
</dbReference>
<dbReference type="GO" id="GO:0003697">
    <property type="term" value="F:single-stranded DNA binding"/>
    <property type="evidence" value="ECO:0007669"/>
    <property type="project" value="TreeGrafter"/>
</dbReference>
<dbReference type="PANTHER" id="PTHR46060:SF2">
    <property type="entry name" value="HISTONE-LYSINE N-METHYLTRANSFERASE SETMAR"/>
    <property type="match status" value="1"/>
</dbReference>
<dbReference type="GO" id="GO:0006303">
    <property type="term" value="P:double-strand break repair via nonhomologous end joining"/>
    <property type="evidence" value="ECO:0007669"/>
    <property type="project" value="TreeGrafter"/>
</dbReference>
<dbReference type="GO" id="GO:0005634">
    <property type="term" value="C:nucleus"/>
    <property type="evidence" value="ECO:0007669"/>
    <property type="project" value="TreeGrafter"/>
</dbReference>
<dbReference type="Proteomes" id="UP000271889">
    <property type="component" value="Unassembled WGS sequence"/>
</dbReference>
<feature type="domain" description="Mos1 transposase HTH" evidence="1">
    <location>
        <begin position="12"/>
        <end position="61"/>
    </location>
</feature>